<dbReference type="PROSITE" id="PS50195">
    <property type="entry name" value="PX"/>
    <property type="match status" value="1"/>
</dbReference>
<dbReference type="RefSeq" id="XP_016217528.1">
    <property type="nucleotide sequence ID" value="XM_016354516.1"/>
</dbReference>
<dbReference type="AlphaFoldDB" id="A0A0D2B8R8"/>
<dbReference type="InterPro" id="IPR047168">
    <property type="entry name" value="LEC1-like"/>
</dbReference>
<feature type="region of interest" description="Disordered" evidence="1">
    <location>
        <begin position="350"/>
        <end position="388"/>
    </location>
</feature>
<feature type="compositionally biased region" description="Basic and acidic residues" evidence="1">
    <location>
        <begin position="292"/>
        <end position="302"/>
    </location>
</feature>
<dbReference type="PANTHER" id="PTHR47185:SF1">
    <property type="entry name" value="PX DOMAIN-CONTAINING PROTEIN YPR097W"/>
    <property type="match status" value="1"/>
</dbReference>
<dbReference type="GeneID" id="27309572"/>
<accession>A0A0D2B8R8</accession>
<organism evidence="3 4">
    <name type="scientific">Verruconis gallopava</name>
    <dbReference type="NCBI Taxonomy" id="253628"/>
    <lineage>
        <taxon>Eukaryota</taxon>
        <taxon>Fungi</taxon>
        <taxon>Dikarya</taxon>
        <taxon>Ascomycota</taxon>
        <taxon>Pezizomycotina</taxon>
        <taxon>Dothideomycetes</taxon>
        <taxon>Pleosporomycetidae</taxon>
        <taxon>Venturiales</taxon>
        <taxon>Sympoventuriaceae</taxon>
        <taxon>Verruconis</taxon>
    </lineage>
</organism>
<dbReference type="FunCoup" id="A0A0D2B8R8">
    <property type="interactions" value="27"/>
</dbReference>
<dbReference type="Pfam" id="PF12825">
    <property type="entry name" value="DUF3818"/>
    <property type="match status" value="1"/>
</dbReference>
<dbReference type="PANTHER" id="PTHR47185">
    <property type="entry name" value="PX DOMAIN-CONTAINING PROTEIN YPR097W"/>
    <property type="match status" value="1"/>
</dbReference>
<proteinExistence type="predicted"/>
<evidence type="ECO:0000313" key="3">
    <source>
        <dbReference type="EMBL" id="KIW07659.1"/>
    </source>
</evidence>
<dbReference type="Gene3D" id="3.30.1520.10">
    <property type="entry name" value="Phox-like domain"/>
    <property type="match status" value="1"/>
</dbReference>
<keyword evidence="4" id="KW-1185">Reference proteome</keyword>
<dbReference type="Pfam" id="PF12828">
    <property type="entry name" value="PXB"/>
    <property type="match status" value="1"/>
</dbReference>
<feature type="region of interest" description="Disordered" evidence="1">
    <location>
        <begin position="908"/>
        <end position="936"/>
    </location>
</feature>
<dbReference type="HOGENOM" id="CLU_007739_1_1_1"/>
<name>A0A0D2B8R8_9PEZI</name>
<feature type="domain" description="PX" evidence="2">
    <location>
        <begin position="202"/>
        <end position="435"/>
    </location>
</feature>
<dbReference type="InterPro" id="IPR024554">
    <property type="entry name" value="LEC1-like_C"/>
</dbReference>
<dbReference type="Pfam" id="PF00787">
    <property type="entry name" value="PX"/>
    <property type="match status" value="1"/>
</dbReference>
<feature type="region of interest" description="Disordered" evidence="1">
    <location>
        <begin position="283"/>
        <end position="316"/>
    </location>
</feature>
<dbReference type="InParanoid" id="A0A0D2B8R8"/>
<evidence type="ECO:0000256" key="1">
    <source>
        <dbReference type="SAM" id="MobiDB-lite"/>
    </source>
</evidence>
<dbReference type="InterPro" id="IPR036871">
    <property type="entry name" value="PX_dom_sf"/>
</dbReference>
<dbReference type="InterPro" id="IPR024555">
    <property type="entry name" value="PX-associated"/>
</dbReference>
<dbReference type="VEuPathDB" id="FungiDB:PV09_01599"/>
<dbReference type="SUPFAM" id="SSF64268">
    <property type="entry name" value="PX domain"/>
    <property type="match status" value="1"/>
</dbReference>
<sequence>MAEAASLPDRLARLKMARAESSSSYNSIPKDGAMLTGKQEHYLKRELISQQVRFEINELSSPTALQRFGAPFRGDKGEVAPQDSELPLLRYMFVHHVRTFPFLNQAKEKEFWQDRVQTFLESFATKQISSSDDRLEESKRRKLAKKAEKLVEIMMVSGIPTSSGYEERIRFSEMEVVDRGAQEQGLVANTPEGHPINGWDVNIAGVRMNTIKKRFGRSAHEGQYIIRVKTADKPEHYVIRTYDDFKQMHSKLRVELAGKVLPPLPKRNSSDYVMPSFIDDSESMSSFSSEDTLPHDHDEARRSRGHSMSSEIDGLKVGSYESSTSLHLDRTNDAGDDGRLKPEGFRAKIKDKAHKRQRSIGAALSPKPPGSPRLPGSPKLAGSPRGSSDALVPPILFREAQRVSLRASLRILLQNQHIARSRSMQDFLLKDPVQLNDADRVDLERRKAVDDKRIEEQRRFYEIASKRAAEVDVHMERFRRDIIESNGLRKLFASIKQCNSISELPPEHKKVAEWLRIEVAATIYHLFLAEDNSAELFNQLKRIHSLFPYTIVKNVMRFANPMALFPRILDIFMAQPFGNRSLLQHMFGMAIQEGIHNIQKSVTVLITQRIHEPDLPQVIQRYVEADDVAKAEVKSLAFYEDIDIVYAILKKSQDAEWCSDITLSHDQMALAEEAHAAWRQAVENVGSTRTAEAELYAHLKQLMKLYIRQRDKVKMLEMINEPNTIRLLRNLLEIFYEPIMRVIKAANVYNSVSDLSSFVDDIVRTVEEAQRQGFSADPNQTVQAFIDLCARHEEDFYKFVHEMHKHDNGLFDALMGHIEGVLDFLRKGPKGGSLDMNGLMQQAVEQGVVDYDTAIKEINALIKWHIQRKRWHQEKTRQKMAEAENSGASGVALPGFNKIKPSDFGVEEEDLDEFDEDDDSFDSEEEEEQDGIDGILAEQKLRARQQRLKSGAGEPQKPEVKELNKLMDGFLVRLRAVLSE</sequence>
<protein>
    <recommendedName>
        <fullName evidence="2">PX domain-containing protein</fullName>
    </recommendedName>
</protein>
<dbReference type="EMBL" id="KN847532">
    <property type="protein sequence ID" value="KIW07659.1"/>
    <property type="molecule type" value="Genomic_DNA"/>
</dbReference>
<dbReference type="GO" id="GO:0035091">
    <property type="term" value="F:phosphatidylinositol binding"/>
    <property type="evidence" value="ECO:0007669"/>
    <property type="project" value="InterPro"/>
</dbReference>
<dbReference type="STRING" id="253628.A0A0D2B8R8"/>
<feature type="compositionally biased region" description="Acidic residues" evidence="1">
    <location>
        <begin position="908"/>
        <end position="931"/>
    </location>
</feature>
<dbReference type="OrthoDB" id="71672at2759"/>
<dbReference type="Proteomes" id="UP000053259">
    <property type="component" value="Unassembled WGS sequence"/>
</dbReference>
<reference evidence="3 4" key="1">
    <citation type="submission" date="2015-01" db="EMBL/GenBank/DDBJ databases">
        <title>The Genome Sequence of Ochroconis gallopava CBS43764.</title>
        <authorList>
            <consortium name="The Broad Institute Genomics Platform"/>
            <person name="Cuomo C."/>
            <person name="de Hoog S."/>
            <person name="Gorbushina A."/>
            <person name="Stielow B."/>
            <person name="Teixiera M."/>
            <person name="Abouelleil A."/>
            <person name="Chapman S.B."/>
            <person name="Priest M."/>
            <person name="Young S.K."/>
            <person name="Wortman J."/>
            <person name="Nusbaum C."/>
            <person name="Birren B."/>
        </authorList>
    </citation>
    <scope>NUCLEOTIDE SEQUENCE [LARGE SCALE GENOMIC DNA]</scope>
    <source>
        <strain evidence="3 4">CBS 43764</strain>
    </source>
</reference>
<evidence type="ECO:0000259" key="2">
    <source>
        <dbReference type="PROSITE" id="PS50195"/>
    </source>
</evidence>
<gene>
    <name evidence="3" type="ORF">PV09_01599</name>
</gene>
<dbReference type="InterPro" id="IPR001683">
    <property type="entry name" value="PX_dom"/>
</dbReference>
<evidence type="ECO:0000313" key="4">
    <source>
        <dbReference type="Proteomes" id="UP000053259"/>
    </source>
</evidence>